<dbReference type="InterPro" id="IPR036108">
    <property type="entry name" value="4pyrrol_syn_uPrphyn_synt_sf"/>
</dbReference>
<dbReference type="SUPFAM" id="SSF69618">
    <property type="entry name" value="HemD-like"/>
    <property type="match status" value="1"/>
</dbReference>
<evidence type="ECO:0000256" key="5">
    <source>
        <dbReference type="ARBA" id="ARBA00023244"/>
    </source>
</evidence>
<dbReference type="CDD" id="cd06578">
    <property type="entry name" value="HemD"/>
    <property type="match status" value="1"/>
</dbReference>
<gene>
    <name evidence="11" type="ORF">ACK2TP_12135</name>
</gene>
<dbReference type="Proteomes" id="UP001634747">
    <property type="component" value="Unassembled WGS sequence"/>
</dbReference>
<evidence type="ECO:0000256" key="6">
    <source>
        <dbReference type="ARBA" id="ARBA00037589"/>
    </source>
</evidence>
<dbReference type="RefSeq" id="WP_344688285.1">
    <property type="nucleotide sequence ID" value="NZ_BAABBH010000001.1"/>
</dbReference>
<reference evidence="11 12" key="1">
    <citation type="submission" date="2024-12" db="EMBL/GenBank/DDBJ databases">
        <authorList>
            <person name="Lee Y."/>
        </authorList>
    </citation>
    <scope>NUCLEOTIDE SEQUENCE [LARGE SCALE GENOMIC DNA]</scope>
    <source>
        <strain evidence="11 12">03SUJ4</strain>
    </source>
</reference>
<dbReference type="Pfam" id="PF02602">
    <property type="entry name" value="HEM4"/>
    <property type="match status" value="1"/>
</dbReference>
<proteinExistence type="inferred from homology"/>
<keyword evidence="12" id="KW-1185">Reference proteome</keyword>
<dbReference type="EMBL" id="JBJYXY010000001">
    <property type="protein sequence ID" value="MFN2976514.1"/>
    <property type="molecule type" value="Genomic_DNA"/>
</dbReference>
<evidence type="ECO:0000313" key="12">
    <source>
        <dbReference type="Proteomes" id="UP001634747"/>
    </source>
</evidence>
<evidence type="ECO:0000259" key="10">
    <source>
        <dbReference type="Pfam" id="PF02602"/>
    </source>
</evidence>
<evidence type="ECO:0000256" key="1">
    <source>
        <dbReference type="ARBA" id="ARBA00004772"/>
    </source>
</evidence>
<accession>A0ABW9KL82</accession>
<evidence type="ECO:0000256" key="2">
    <source>
        <dbReference type="ARBA" id="ARBA00008133"/>
    </source>
</evidence>
<evidence type="ECO:0000256" key="8">
    <source>
        <dbReference type="ARBA" id="ARBA00048617"/>
    </source>
</evidence>
<feature type="domain" description="Tetrapyrrole biosynthesis uroporphyrinogen III synthase" evidence="10">
    <location>
        <begin position="20"/>
        <end position="241"/>
    </location>
</feature>
<organism evidence="11 12">
    <name type="scientific">Terriglobus aquaticus</name>
    <dbReference type="NCBI Taxonomy" id="940139"/>
    <lineage>
        <taxon>Bacteria</taxon>
        <taxon>Pseudomonadati</taxon>
        <taxon>Acidobacteriota</taxon>
        <taxon>Terriglobia</taxon>
        <taxon>Terriglobales</taxon>
        <taxon>Acidobacteriaceae</taxon>
        <taxon>Terriglobus</taxon>
    </lineage>
</organism>
<dbReference type="Gene3D" id="3.40.50.10090">
    <property type="match status" value="2"/>
</dbReference>
<sequence>MPAPGKRVLVTRAAHQASSLGDALAARGLTVVAIPAIALEQPTDEYGALHSALERLDEFDWLLFTSANAVEVFARECDELGIDDVPRRIGSIGAATSRALQQAGLRVSLQPSTAVSETFAAELKPHVRHQQVLLVQAESARDVLPRELRSAGAEVLVVPAYRTVVPVESADALRRELPRLDAATFTSSSSVRNLLELCDAAGLTLPRNIVLASIGPITSQTLRACGYEPQVEAPVADVEVLASLLAKHLSRT</sequence>
<evidence type="ECO:0000256" key="9">
    <source>
        <dbReference type="RuleBase" id="RU366031"/>
    </source>
</evidence>
<evidence type="ECO:0000313" key="11">
    <source>
        <dbReference type="EMBL" id="MFN2976514.1"/>
    </source>
</evidence>
<evidence type="ECO:0000256" key="4">
    <source>
        <dbReference type="ARBA" id="ARBA00023239"/>
    </source>
</evidence>
<keyword evidence="5 9" id="KW-0627">Porphyrin biosynthesis</keyword>
<name>A0ABW9KL82_9BACT</name>
<comment type="similarity">
    <text evidence="2 9">Belongs to the uroporphyrinogen-III synthase family.</text>
</comment>
<comment type="catalytic activity">
    <reaction evidence="8 9">
        <text>hydroxymethylbilane = uroporphyrinogen III + H2O</text>
        <dbReference type="Rhea" id="RHEA:18965"/>
        <dbReference type="ChEBI" id="CHEBI:15377"/>
        <dbReference type="ChEBI" id="CHEBI:57308"/>
        <dbReference type="ChEBI" id="CHEBI:57845"/>
        <dbReference type="EC" id="4.2.1.75"/>
    </reaction>
</comment>
<dbReference type="InterPro" id="IPR039793">
    <property type="entry name" value="UROS/Hem4"/>
</dbReference>
<comment type="function">
    <text evidence="6 9">Catalyzes cyclization of the linear tetrapyrrole, hydroxymethylbilane, to the macrocyclic uroporphyrinogen III.</text>
</comment>
<protein>
    <recommendedName>
        <fullName evidence="7 9">Uroporphyrinogen-III synthase</fullName>
        <ecNumber evidence="3 9">4.2.1.75</ecNumber>
    </recommendedName>
</protein>
<evidence type="ECO:0000256" key="3">
    <source>
        <dbReference type="ARBA" id="ARBA00013109"/>
    </source>
</evidence>
<keyword evidence="4 9" id="KW-0456">Lyase</keyword>
<dbReference type="InterPro" id="IPR003754">
    <property type="entry name" value="4pyrrol_synth_uPrphyn_synth"/>
</dbReference>
<dbReference type="EC" id="4.2.1.75" evidence="3 9"/>
<comment type="pathway">
    <text evidence="1 9">Porphyrin-containing compound metabolism; protoporphyrin-IX biosynthesis; coproporphyrinogen-III from 5-aminolevulinate: step 3/4.</text>
</comment>
<comment type="caution">
    <text evidence="11">The sequence shown here is derived from an EMBL/GenBank/DDBJ whole genome shotgun (WGS) entry which is preliminary data.</text>
</comment>
<dbReference type="PANTHER" id="PTHR38042:SF1">
    <property type="entry name" value="UROPORPHYRINOGEN-III SYNTHASE, CHLOROPLASTIC"/>
    <property type="match status" value="1"/>
</dbReference>
<dbReference type="PANTHER" id="PTHR38042">
    <property type="entry name" value="UROPORPHYRINOGEN-III SYNTHASE, CHLOROPLASTIC"/>
    <property type="match status" value="1"/>
</dbReference>
<evidence type="ECO:0000256" key="7">
    <source>
        <dbReference type="ARBA" id="ARBA00040167"/>
    </source>
</evidence>